<dbReference type="PROSITE" id="PS51314">
    <property type="entry name" value="VPS37_C"/>
    <property type="match status" value="1"/>
</dbReference>
<sequence>MPWFGMKKSPLPPATNLQAQKIKQIETLRGGGSLQVTETIRDVEYRVVFQIAGSNLTLVVSLPPQFPQDKPIVTVEPRVIHPWVDQQGKVIGCSNLNNFSIHSSLVVAIQAIIEEFKTNPPSLSSHVYPSSQPYPSVQPSYLYGPQSPPFSVLGGMPTLPQTSQSNEQQITATSQTKSGATTKGGIELGVPDVFAAFPQLKTMSNTELLEILNEEEKILEMIQKMPRVHQIAEEREAVSFKCTDLARENLSKKPILQELRQSVTDRYGEFENLKSGFELNQERHLCLLDQFHPTALHNNLKVAIMEVEEESEKLVDDFLEKKIDLEEFTTKFLEKRAFSLEYEGQFQPNEQQSTSLMQTDASQSSLDSTQPSPYSPRQLTDRKKVDGPFTSFIPPTEHNPSVMHSSSHDPPQQHNLMSINTCNFPTESVQSDMTSNQTPISSTAHTRNKRMYPSLDHLKFPSYTSTYLSNGPSNIYSYINSMSGSKSPKVISPKKSPTLLSKDQVASEDMTGKSSFNISPKFWQNYKKRIGKRKPEDDEENVKKRRLEGLDPTASNDGLQENISSMEHMKSALEGTDEIFQVTCNKSPDMTYNFPDITNKVEMLTAEHETLFQEASEIFKVCVLEQPKLTTLDLVRKWNSSSQNEINNPYLLCNALINTGIKDSENQDRSELNQKDNEVQYINWSTSGDNQTETSSLGDIVPHCENKHVNANTESTTGHGTGRQIQTAFPHGTQSGIGCDQVEAEEQFDDELNCGQKKMKTNIQPADSSEHHQMEIVTEHGDGSICKIDQVCVDPQSEVQLIIQPVHAKMDQQTGTGLSSKTLSIIEGSKLDLAPCGQTVFIHGQDTDNLVFNVDVLKDISQDQSLHEQILEVQAQRNPQMQENQSTESNSTDKQAERRSSCRQVNNPYLHKDRLINEKIDRETEAINTEPCCNSVIDSLETRPRAELHFSSESQTVQTTGITSFQPAIVRTCESSYGNIAKDPVQNKSSENIGLIPETDSNWCEPQNTKNPTLCQVHNTVISMIELFQQSHAQIQKQLNEVTQKQREMADCLHKQEETLKQVSKALHKPQQSSTGVQTEVETSPSSVS</sequence>
<feature type="region of interest" description="Disordered" evidence="8">
    <location>
        <begin position="529"/>
        <end position="559"/>
    </location>
</feature>
<feature type="region of interest" description="Disordered" evidence="8">
    <location>
        <begin position="162"/>
        <end position="183"/>
    </location>
</feature>
<evidence type="ECO:0000256" key="8">
    <source>
        <dbReference type="SAM" id="MobiDB-lite"/>
    </source>
</evidence>
<feature type="compositionally biased region" description="Polar residues" evidence="8">
    <location>
        <begin position="162"/>
        <end position="181"/>
    </location>
</feature>
<dbReference type="Gene3D" id="1.10.287.660">
    <property type="entry name" value="Helix hairpin bin"/>
    <property type="match status" value="1"/>
</dbReference>
<dbReference type="GO" id="GO:0015031">
    <property type="term" value="P:protein transport"/>
    <property type="evidence" value="ECO:0007669"/>
    <property type="project" value="UniProtKB-UniRule"/>
</dbReference>
<dbReference type="Pfam" id="PF07200">
    <property type="entry name" value="Mod_r"/>
    <property type="match status" value="1"/>
</dbReference>
<dbReference type="Proteomes" id="UP001634394">
    <property type="component" value="Unassembled WGS sequence"/>
</dbReference>
<feature type="compositionally biased region" description="Polar residues" evidence="8">
    <location>
        <begin position="347"/>
        <end position="378"/>
    </location>
</feature>
<evidence type="ECO:0000256" key="4">
    <source>
        <dbReference type="ARBA" id="ARBA00022753"/>
    </source>
</evidence>
<feature type="region of interest" description="Disordered" evidence="8">
    <location>
        <begin position="1061"/>
        <end position="1089"/>
    </location>
</feature>
<dbReference type="InterPro" id="IPR016135">
    <property type="entry name" value="UBQ-conjugating_enzyme/RWD"/>
</dbReference>
<organism evidence="10 11">
    <name type="scientific">Sinanodonta woodiana</name>
    <name type="common">Chinese pond mussel</name>
    <name type="synonym">Anodonta woodiana</name>
    <dbReference type="NCBI Taxonomy" id="1069815"/>
    <lineage>
        <taxon>Eukaryota</taxon>
        <taxon>Metazoa</taxon>
        <taxon>Spiralia</taxon>
        <taxon>Lophotrochozoa</taxon>
        <taxon>Mollusca</taxon>
        <taxon>Bivalvia</taxon>
        <taxon>Autobranchia</taxon>
        <taxon>Heteroconchia</taxon>
        <taxon>Palaeoheterodonta</taxon>
        <taxon>Unionida</taxon>
        <taxon>Unionoidea</taxon>
        <taxon>Unionidae</taxon>
        <taxon>Unioninae</taxon>
        <taxon>Sinanodonta</taxon>
    </lineage>
</organism>
<keyword evidence="11" id="KW-1185">Reference proteome</keyword>
<dbReference type="PANTHER" id="PTHR13678:SF2">
    <property type="entry name" value="VACUOLAR PROTEIN SORTING-ASSOCIATED PROTEIN 37A"/>
    <property type="match status" value="1"/>
</dbReference>
<proteinExistence type="inferred from homology"/>
<feature type="region of interest" description="Disordered" evidence="8">
    <location>
        <begin position="711"/>
        <end position="735"/>
    </location>
</feature>
<dbReference type="AlphaFoldDB" id="A0ABD3X2A1"/>
<dbReference type="EMBL" id="JBJQND010000004">
    <property type="protein sequence ID" value="KAL3880386.1"/>
    <property type="molecule type" value="Genomic_DNA"/>
</dbReference>
<comment type="caution">
    <text evidence="10">The sequence shown here is derived from an EMBL/GenBank/DDBJ whole genome shotgun (WGS) entry which is preliminary data.</text>
</comment>
<keyword evidence="4" id="KW-0967">Endosome</keyword>
<evidence type="ECO:0000256" key="2">
    <source>
        <dbReference type="ARBA" id="ARBA00007617"/>
    </source>
</evidence>
<feature type="region of interest" description="Disordered" evidence="8">
    <location>
        <begin position="347"/>
        <end position="411"/>
    </location>
</feature>
<feature type="region of interest" description="Disordered" evidence="8">
    <location>
        <begin position="876"/>
        <end position="908"/>
    </location>
</feature>
<dbReference type="InterPro" id="IPR009851">
    <property type="entry name" value="Mod_r"/>
</dbReference>
<name>A0ABD3X2A1_SINWO</name>
<dbReference type="CDD" id="cd11685">
    <property type="entry name" value="UEV_TSG101-like"/>
    <property type="match status" value="1"/>
</dbReference>
<evidence type="ECO:0000313" key="11">
    <source>
        <dbReference type="Proteomes" id="UP001634394"/>
    </source>
</evidence>
<feature type="domain" description="VPS37 C-terminal" evidence="9">
    <location>
        <begin position="274"/>
        <end position="365"/>
    </location>
</feature>
<evidence type="ECO:0000256" key="6">
    <source>
        <dbReference type="ARBA" id="ARBA00025010"/>
    </source>
</evidence>
<keyword evidence="5 7" id="KW-0653">Protein transport</keyword>
<dbReference type="SUPFAM" id="SSF54495">
    <property type="entry name" value="UBC-like"/>
    <property type="match status" value="1"/>
</dbReference>
<evidence type="ECO:0000259" key="9">
    <source>
        <dbReference type="PROSITE" id="PS51314"/>
    </source>
</evidence>
<protein>
    <recommendedName>
        <fullName evidence="9">VPS37 C-terminal domain-containing protein</fullName>
    </recommendedName>
</protein>
<dbReference type="PANTHER" id="PTHR13678">
    <property type="entry name" value="VACUOLAR PROTEIN SORTING-ASSOCIATED PROTEIN 37"/>
    <property type="match status" value="1"/>
</dbReference>
<reference evidence="10 11" key="1">
    <citation type="submission" date="2024-11" db="EMBL/GenBank/DDBJ databases">
        <title>Chromosome-level genome assembly of the freshwater bivalve Anodonta woodiana.</title>
        <authorList>
            <person name="Chen X."/>
        </authorList>
    </citation>
    <scope>NUCLEOTIDE SEQUENCE [LARGE SCALE GENOMIC DNA]</scope>
    <source>
        <strain evidence="10">MN2024</strain>
        <tissue evidence="10">Gills</tissue>
    </source>
</reference>
<dbReference type="InterPro" id="IPR029012">
    <property type="entry name" value="Helix_hairpin_bin_sf"/>
</dbReference>
<feature type="compositionally biased region" description="Polar residues" evidence="8">
    <location>
        <begin position="876"/>
        <end position="893"/>
    </location>
</feature>
<keyword evidence="3 7" id="KW-0813">Transport</keyword>
<comment type="function">
    <text evidence="6">Component of the ESCRT-I complex, a regulator of vesicular trafficking process. Required for the sorting of endocytic ubiquitinated cargos into multivesicular bodies. May be involved in cell growth and differentiation.</text>
</comment>
<evidence type="ECO:0000313" key="10">
    <source>
        <dbReference type="EMBL" id="KAL3880386.1"/>
    </source>
</evidence>
<evidence type="ECO:0000256" key="5">
    <source>
        <dbReference type="ARBA" id="ARBA00022927"/>
    </source>
</evidence>
<comment type="subcellular location">
    <subcellularLocation>
        <location evidence="1">Late endosome membrane</location>
        <topology evidence="1">Peripheral membrane protein</topology>
    </subcellularLocation>
</comment>
<accession>A0ABD3X2A1</accession>
<feature type="compositionally biased region" description="Polar residues" evidence="8">
    <location>
        <begin position="398"/>
        <end position="411"/>
    </location>
</feature>
<feature type="compositionally biased region" description="Polar residues" evidence="8">
    <location>
        <begin position="1070"/>
        <end position="1089"/>
    </location>
</feature>
<evidence type="ECO:0000256" key="3">
    <source>
        <dbReference type="ARBA" id="ARBA00022448"/>
    </source>
</evidence>
<evidence type="ECO:0000256" key="1">
    <source>
        <dbReference type="ARBA" id="ARBA00004633"/>
    </source>
</evidence>
<dbReference type="GO" id="GO:0031902">
    <property type="term" value="C:late endosome membrane"/>
    <property type="evidence" value="ECO:0007669"/>
    <property type="project" value="UniProtKB-SubCell"/>
</dbReference>
<dbReference type="GO" id="GO:0000813">
    <property type="term" value="C:ESCRT I complex"/>
    <property type="evidence" value="ECO:0007669"/>
    <property type="project" value="UniProtKB-ARBA"/>
</dbReference>
<evidence type="ECO:0000256" key="7">
    <source>
        <dbReference type="PROSITE-ProRule" id="PRU00646"/>
    </source>
</evidence>
<comment type="similarity">
    <text evidence="2">Belongs to the VPS37 family.</text>
</comment>
<gene>
    <name evidence="10" type="ORF">ACJMK2_032630</name>
</gene>